<dbReference type="GO" id="GO:0006352">
    <property type="term" value="P:DNA-templated transcription initiation"/>
    <property type="evidence" value="ECO:0007669"/>
    <property type="project" value="InterPro"/>
</dbReference>
<gene>
    <name evidence="1" type="ORF">Pla133_52750</name>
</gene>
<reference evidence="1 2" key="1">
    <citation type="submission" date="2019-02" db="EMBL/GenBank/DDBJ databases">
        <title>Deep-cultivation of Planctomycetes and their phenomic and genomic characterization uncovers novel biology.</title>
        <authorList>
            <person name="Wiegand S."/>
            <person name="Jogler M."/>
            <person name="Boedeker C."/>
            <person name="Pinto D."/>
            <person name="Vollmers J."/>
            <person name="Rivas-Marin E."/>
            <person name="Kohn T."/>
            <person name="Peeters S.H."/>
            <person name="Heuer A."/>
            <person name="Rast P."/>
            <person name="Oberbeckmann S."/>
            <person name="Bunk B."/>
            <person name="Jeske O."/>
            <person name="Meyerdierks A."/>
            <person name="Storesund J.E."/>
            <person name="Kallscheuer N."/>
            <person name="Luecker S."/>
            <person name="Lage O.M."/>
            <person name="Pohl T."/>
            <person name="Merkel B.J."/>
            <person name="Hornburger P."/>
            <person name="Mueller R.-W."/>
            <person name="Bruemmer F."/>
            <person name="Labrenz M."/>
            <person name="Spormann A.M."/>
            <person name="Op den Camp H."/>
            <person name="Overmann J."/>
            <person name="Amann R."/>
            <person name="Jetten M.S.M."/>
            <person name="Mascher T."/>
            <person name="Medema M.H."/>
            <person name="Devos D.P."/>
            <person name="Kaster A.-K."/>
            <person name="Ovreas L."/>
            <person name="Rohde M."/>
            <person name="Galperin M.Y."/>
            <person name="Jogler C."/>
        </authorList>
    </citation>
    <scope>NUCLEOTIDE SEQUENCE [LARGE SCALE GENOMIC DNA]</scope>
    <source>
        <strain evidence="1 2">Pla133</strain>
        <plasmid evidence="2">ppla133_1</plasmid>
    </source>
</reference>
<keyword evidence="1" id="KW-0614">Plasmid</keyword>
<dbReference type="RefSeq" id="WP_145071115.1">
    <property type="nucleotide sequence ID" value="NZ_CP036288.1"/>
</dbReference>
<keyword evidence="2" id="KW-1185">Reference proteome</keyword>
<dbReference type="KEGG" id="pbap:Pla133_52750"/>
<geneLocation type="plasmid" evidence="2">
    <name>ppla133_1</name>
</geneLocation>
<evidence type="ECO:0000313" key="2">
    <source>
        <dbReference type="Proteomes" id="UP000316921"/>
    </source>
</evidence>
<evidence type="ECO:0008006" key="3">
    <source>
        <dbReference type="Google" id="ProtNLM"/>
    </source>
</evidence>
<dbReference type="SUPFAM" id="SSF88946">
    <property type="entry name" value="Sigma2 domain of RNA polymerase sigma factors"/>
    <property type="match status" value="1"/>
</dbReference>
<evidence type="ECO:0000313" key="1">
    <source>
        <dbReference type="EMBL" id="QDU70151.1"/>
    </source>
</evidence>
<dbReference type="InterPro" id="IPR013325">
    <property type="entry name" value="RNA_pol_sigma_r2"/>
</dbReference>
<accession>A0A518BT51</accession>
<proteinExistence type="predicted"/>
<dbReference type="EMBL" id="CP036288">
    <property type="protein sequence ID" value="QDU70151.1"/>
    <property type="molecule type" value="Genomic_DNA"/>
</dbReference>
<dbReference type="GO" id="GO:0003700">
    <property type="term" value="F:DNA-binding transcription factor activity"/>
    <property type="evidence" value="ECO:0007669"/>
    <property type="project" value="InterPro"/>
</dbReference>
<dbReference type="Proteomes" id="UP000316921">
    <property type="component" value="Plasmid pPla133_1"/>
</dbReference>
<sequence length="207" mass="22564">MSKYDPGILQLLKVQCGLESDAPSSMFRDSASMDELARLLDPAIRAGLNQAPLRLRDDLTQDAWAKILADLNTATPLEKLKSLARPGRLAAWGRTIAANTARDALRKNREASLDEEGLGGADQLVCQQDGPAVAAEGGYFELPRPLRVLRSAKTRLGLRVLILRLRGRTWKEVAHKTGVPDKTVRRALDGLVALIKERGLLDEPGLG</sequence>
<dbReference type="Gene3D" id="1.10.1740.10">
    <property type="match status" value="1"/>
</dbReference>
<organism evidence="1 2">
    <name type="scientific">Engelhardtia mirabilis</name>
    <dbReference type="NCBI Taxonomy" id="2528011"/>
    <lineage>
        <taxon>Bacteria</taxon>
        <taxon>Pseudomonadati</taxon>
        <taxon>Planctomycetota</taxon>
        <taxon>Planctomycetia</taxon>
        <taxon>Planctomycetia incertae sedis</taxon>
        <taxon>Engelhardtia</taxon>
    </lineage>
</organism>
<name>A0A518BT51_9BACT</name>
<protein>
    <recommendedName>
        <fullName evidence="3">RNA polymerase sigma factor</fullName>
    </recommendedName>
</protein>
<dbReference type="AlphaFoldDB" id="A0A518BT51"/>